<sequence length="486" mass="54569">MSANPLQLSEYLEKVQGTTFRRLYHQPSAAFAVFRRMLPHLAKTIVMAILYMPTPFLLSDLDIWVKPTSKRQKDQALSVLIALHIINITPLSKDAPQTMSLTKNFKTSLRLALEGGGDHNSFGVPSSVPVAAEVDIPYLDEWARQRWDSILHYVVNSVGTSDGFQKASDKNNGPNAAVKELLIGGRLVERKSAASPSVHITQAGFTFLLQEANAQVWTLLLLWLEAAEANPKVGMDHVDMLSFLFLLASLELGRAYSTDALTESRRNMLPFLVDFGLVFIPKHDNKSFFPTRLATTLTSSESSLRSVSAGFTAASEGAADAQDKNAIILETNFRIYAYTSSPLQIAVLALFCELKMRFRELVSGRLTRNSIRRAVDMGITSDQIISYLATHAHEQMHRVAASTKKPLLPPVIVDQIRLWQLDTERMTATPGFLFMDFDSVKEYDQVKKFAEDVGVLKWFDDKKGMFFANKVEQIRDFMKNRRKDDQ</sequence>
<comment type="similarity">
    <text evidence="3 9">Belongs to the TFB2 family.</text>
</comment>
<dbReference type="Gene3D" id="3.30.70.2610">
    <property type="match status" value="1"/>
</dbReference>
<keyword evidence="7 9" id="KW-0234">DNA repair</keyword>
<dbReference type="InterPro" id="IPR004598">
    <property type="entry name" value="TFIIH_p52/Tfb2"/>
</dbReference>
<evidence type="ECO:0000256" key="5">
    <source>
        <dbReference type="ARBA" id="ARBA00023015"/>
    </source>
</evidence>
<proteinExistence type="inferred from homology"/>
<dbReference type="PANTHER" id="PTHR13152:SF0">
    <property type="entry name" value="GENERAL TRANSCRIPTION FACTOR IIH SUBUNIT 4"/>
    <property type="match status" value="1"/>
</dbReference>
<evidence type="ECO:0000313" key="11">
    <source>
        <dbReference type="EMBL" id="KAK9425905.1"/>
    </source>
</evidence>
<evidence type="ECO:0000256" key="3">
    <source>
        <dbReference type="ARBA" id="ARBA00007132"/>
    </source>
</evidence>
<evidence type="ECO:0000256" key="4">
    <source>
        <dbReference type="ARBA" id="ARBA00022763"/>
    </source>
</evidence>
<dbReference type="Pfam" id="PF03849">
    <property type="entry name" value="Tfb2"/>
    <property type="match status" value="1"/>
</dbReference>
<dbReference type="Proteomes" id="UP001408356">
    <property type="component" value="Unassembled WGS sequence"/>
</dbReference>
<evidence type="ECO:0000256" key="7">
    <source>
        <dbReference type="ARBA" id="ARBA00023204"/>
    </source>
</evidence>
<keyword evidence="6 9" id="KW-0804">Transcription</keyword>
<name>A0ABR2VG46_9PEZI</name>
<comment type="function">
    <text evidence="1">Component of the general transcription and DNA repair factor IIH (TFIIH) core complex, which is involved in general and transcription-coupled nucleotide excision repair (NER) of damaged DNA and, when complexed to TFIIK, in RNA transcription by RNA polymerase II. In NER, TFIIH acts by opening DNA around the lesion to allow the excision of the damaged oligonucleotide and its replacement by a new DNA fragment. In transcription, TFIIH has an essential role in transcription initiation. When the pre-initiation complex (PIC) has been established, TFIIH is required for promoter opening and promoter escape. Phosphorylation of the C-terminal tail (CTD) of the largest subunit of RNA polymerase II by the kinase module TFIIK controls the initiation of transcription.</text>
</comment>
<accession>A0ABR2VG46</accession>
<keyword evidence="8 9" id="KW-0539">Nucleus</keyword>
<keyword evidence="5 9" id="KW-0805">Transcription regulation</keyword>
<comment type="caution">
    <text evidence="11">The sequence shown here is derived from an EMBL/GenBank/DDBJ whole genome shotgun (WGS) entry which is preliminary data.</text>
</comment>
<keyword evidence="12" id="KW-1185">Reference proteome</keyword>
<dbReference type="PANTHER" id="PTHR13152">
    <property type="entry name" value="TFIIH, POLYPEPTIDE 4"/>
    <property type="match status" value="1"/>
</dbReference>
<evidence type="ECO:0000256" key="9">
    <source>
        <dbReference type="RuleBase" id="RU364024"/>
    </source>
</evidence>
<organism evidence="11 12">
    <name type="scientific">Seiridium unicorne</name>
    <dbReference type="NCBI Taxonomy" id="138068"/>
    <lineage>
        <taxon>Eukaryota</taxon>
        <taxon>Fungi</taxon>
        <taxon>Dikarya</taxon>
        <taxon>Ascomycota</taxon>
        <taxon>Pezizomycotina</taxon>
        <taxon>Sordariomycetes</taxon>
        <taxon>Xylariomycetidae</taxon>
        <taxon>Amphisphaeriales</taxon>
        <taxon>Sporocadaceae</taxon>
        <taxon>Seiridium</taxon>
    </lineage>
</organism>
<feature type="domain" description="Transcription factor Tfb2 C-terminal" evidence="10">
    <location>
        <begin position="414"/>
        <end position="479"/>
    </location>
</feature>
<reference evidence="11 12" key="1">
    <citation type="journal article" date="2024" name="J. Plant Pathol.">
        <title>Sequence and assembly of the genome of Seiridium unicorne, isolate CBS 538.82, causal agent of cypress canker disease.</title>
        <authorList>
            <person name="Scali E."/>
            <person name="Rocca G.D."/>
            <person name="Danti R."/>
            <person name="Garbelotto M."/>
            <person name="Barberini S."/>
            <person name="Baroncelli R."/>
            <person name="Emiliani G."/>
        </authorList>
    </citation>
    <scope>NUCLEOTIDE SEQUENCE [LARGE SCALE GENOMIC DNA]</scope>
    <source>
        <strain evidence="11 12">BM-138-508</strain>
    </source>
</reference>
<evidence type="ECO:0000256" key="1">
    <source>
        <dbReference type="ARBA" id="ARBA00002817"/>
    </source>
</evidence>
<evidence type="ECO:0000256" key="6">
    <source>
        <dbReference type="ARBA" id="ARBA00023163"/>
    </source>
</evidence>
<comment type="subcellular location">
    <subcellularLocation>
        <location evidence="2 9">Nucleus</location>
    </subcellularLocation>
</comment>
<evidence type="ECO:0000259" key="10">
    <source>
        <dbReference type="Pfam" id="PF18307"/>
    </source>
</evidence>
<protein>
    <recommendedName>
        <fullName evidence="9">RNA polymerase II transcription factor B subunit 2</fullName>
    </recommendedName>
</protein>
<dbReference type="Pfam" id="PF18307">
    <property type="entry name" value="Tfb2_C"/>
    <property type="match status" value="1"/>
</dbReference>
<evidence type="ECO:0000256" key="8">
    <source>
        <dbReference type="ARBA" id="ARBA00023242"/>
    </source>
</evidence>
<evidence type="ECO:0000256" key="2">
    <source>
        <dbReference type="ARBA" id="ARBA00004123"/>
    </source>
</evidence>
<dbReference type="InterPro" id="IPR040662">
    <property type="entry name" value="Tfb2_C"/>
</dbReference>
<comment type="function">
    <text evidence="9">Component of the general transcription and DNA repair factor IIH (TFIIH) core complex which is involved in general and transcription-coupled nucleotide excision repair (NER) of damaged DNA.</text>
</comment>
<dbReference type="NCBIfam" id="TIGR00625">
    <property type="entry name" value="tfb2"/>
    <property type="match status" value="1"/>
</dbReference>
<evidence type="ECO:0000313" key="12">
    <source>
        <dbReference type="Proteomes" id="UP001408356"/>
    </source>
</evidence>
<keyword evidence="4 9" id="KW-0227">DNA damage</keyword>
<gene>
    <name evidence="11" type="ORF">SUNI508_12798</name>
</gene>
<dbReference type="EMBL" id="JARVKF010000010">
    <property type="protein sequence ID" value="KAK9425905.1"/>
    <property type="molecule type" value="Genomic_DNA"/>
</dbReference>